<feature type="compositionally biased region" description="Polar residues" evidence="1">
    <location>
        <begin position="96"/>
        <end position="106"/>
    </location>
</feature>
<proteinExistence type="predicted"/>
<evidence type="ECO:0000313" key="2">
    <source>
        <dbReference type="EMBL" id="KAK3789720.1"/>
    </source>
</evidence>
<dbReference type="EMBL" id="JAWDGP010001628">
    <property type="protein sequence ID" value="KAK3789720.1"/>
    <property type="molecule type" value="Genomic_DNA"/>
</dbReference>
<protein>
    <submittedName>
        <fullName evidence="2">Uncharacterized protein</fullName>
    </submittedName>
</protein>
<dbReference type="Proteomes" id="UP001283361">
    <property type="component" value="Unassembled WGS sequence"/>
</dbReference>
<gene>
    <name evidence="2" type="ORF">RRG08_036013</name>
</gene>
<evidence type="ECO:0000313" key="3">
    <source>
        <dbReference type="Proteomes" id="UP001283361"/>
    </source>
</evidence>
<keyword evidence="3" id="KW-1185">Reference proteome</keyword>
<accession>A0AAE1E142</accession>
<reference evidence="2" key="1">
    <citation type="journal article" date="2023" name="G3 (Bethesda)">
        <title>A reference genome for the long-term kleptoplast-retaining sea slug Elysia crispata morphotype clarki.</title>
        <authorList>
            <person name="Eastman K.E."/>
            <person name="Pendleton A.L."/>
            <person name="Shaikh M.A."/>
            <person name="Suttiyut T."/>
            <person name="Ogas R."/>
            <person name="Tomko P."/>
            <person name="Gavelis G."/>
            <person name="Widhalm J.R."/>
            <person name="Wisecaver J.H."/>
        </authorList>
    </citation>
    <scope>NUCLEOTIDE SEQUENCE</scope>
    <source>
        <strain evidence="2">ECLA1</strain>
    </source>
</reference>
<evidence type="ECO:0000256" key="1">
    <source>
        <dbReference type="SAM" id="MobiDB-lite"/>
    </source>
</evidence>
<comment type="caution">
    <text evidence="2">The sequence shown here is derived from an EMBL/GenBank/DDBJ whole genome shotgun (WGS) entry which is preliminary data.</text>
</comment>
<sequence length="306" mass="33750">MEARGYKRQSTAYIDRPDIPIPCSSLGQSSYLREIQHSLTSEGSRHGPIMRVRKPSEPFVAENPNLHSSSMSEFKLKSSEKESSTGLVSKPVIHPQSAQTSNLRSSAQPTSLQLALYGSFSSLPRPSKRISASSVPVTSPALQQTLRPRRRRETVPAGHDVVVRLSLPCRVGCCYCVYASLLGPVRVSFSRGAPPSKGRYLTGIRDGHGRAAIASSRKADIRGLVYDPHNHSLHPPATGERPMFRGFGRLEKDKDIPKNLTHQERGILKRNIGNNKTSIHQGKVVDRKRKVSIAQGAYMNSRRSLV</sequence>
<dbReference type="AlphaFoldDB" id="A0AAE1E142"/>
<name>A0AAE1E142_9GAST</name>
<feature type="region of interest" description="Disordered" evidence="1">
    <location>
        <begin position="58"/>
        <end position="106"/>
    </location>
</feature>
<feature type="compositionally biased region" description="Basic and acidic residues" evidence="1">
    <location>
        <begin position="74"/>
        <end position="83"/>
    </location>
</feature>
<organism evidence="2 3">
    <name type="scientific">Elysia crispata</name>
    <name type="common">lettuce slug</name>
    <dbReference type="NCBI Taxonomy" id="231223"/>
    <lineage>
        <taxon>Eukaryota</taxon>
        <taxon>Metazoa</taxon>
        <taxon>Spiralia</taxon>
        <taxon>Lophotrochozoa</taxon>
        <taxon>Mollusca</taxon>
        <taxon>Gastropoda</taxon>
        <taxon>Heterobranchia</taxon>
        <taxon>Euthyneura</taxon>
        <taxon>Panpulmonata</taxon>
        <taxon>Sacoglossa</taxon>
        <taxon>Placobranchoidea</taxon>
        <taxon>Plakobranchidae</taxon>
        <taxon>Elysia</taxon>
    </lineage>
</organism>